<reference evidence="3 4" key="1">
    <citation type="submission" date="2023-04" db="EMBL/GenBank/DDBJ databases">
        <title>Complete genome sequence of Alisedimentitalea scapharcae.</title>
        <authorList>
            <person name="Rong J.-C."/>
            <person name="Yi M.-L."/>
            <person name="Zhao Q."/>
        </authorList>
    </citation>
    <scope>NUCLEOTIDE SEQUENCE [LARGE SCALE GENOMIC DNA]</scope>
    <source>
        <strain evidence="3 4">KCTC 42119</strain>
    </source>
</reference>
<gene>
    <name evidence="3" type="ORF">QEZ52_00955</name>
</gene>
<dbReference type="Gene3D" id="3.10.180.10">
    <property type="entry name" value="2,3-Dihydroxybiphenyl 1,2-Dioxygenase, domain 1"/>
    <property type="match status" value="1"/>
</dbReference>
<keyword evidence="4" id="KW-1185">Reference proteome</keyword>
<dbReference type="RefSeq" id="WP_406647131.1">
    <property type="nucleotide sequence ID" value="NZ_CP123584.1"/>
</dbReference>
<evidence type="ECO:0000256" key="1">
    <source>
        <dbReference type="SAM" id="MobiDB-lite"/>
    </source>
</evidence>
<dbReference type="PROSITE" id="PS51819">
    <property type="entry name" value="VOC"/>
    <property type="match status" value="1"/>
</dbReference>
<dbReference type="Pfam" id="PF00903">
    <property type="entry name" value="Glyoxalase"/>
    <property type="match status" value="1"/>
</dbReference>
<sequence>MTSSHAKIPTKPKGFNAITASIAVPNISDAVAFYADTLGADLIECLTIPGSETAIYATIKVSGTTVVLNLDDTALPYGEPGHVTLHHYLNDIEEVFEKAINNGAVVVSPITPAWWGDLTAVLVDPFGVRWSLAQRAEQLNSQERRQRLEALYSPPKVEEVPEQVGPGFEAGT</sequence>
<dbReference type="SUPFAM" id="SSF54593">
    <property type="entry name" value="Glyoxalase/Bleomycin resistance protein/Dihydroxybiphenyl dioxygenase"/>
    <property type="match status" value="1"/>
</dbReference>
<organism evidence="3 4">
    <name type="scientific">Aliisedimentitalea scapharcae</name>
    <dbReference type="NCBI Taxonomy" id="1524259"/>
    <lineage>
        <taxon>Bacteria</taxon>
        <taxon>Pseudomonadati</taxon>
        <taxon>Pseudomonadota</taxon>
        <taxon>Alphaproteobacteria</taxon>
        <taxon>Rhodobacterales</taxon>
        <taxon>Roseobacteraceae</taxon>
        <taxon>Aliisedimentitalea</taxon>
    </lineage>
</organism>
<name>A0ABZ2XSS1_9RHOB</name>
<dbReference type="PANTHER" id="PTHR34109">
    <property type="entry name" value="BNAUNNG04460D PROTEIN-RELATED"/>
    <property type="match status" value="1"/>
</dbReference>
<dbReference type="InterPro" id="IPR004360">
    <property type="entry name" value="Glyas_Fos-R_dOase_dom"/>
</dbReference>
<proteinExistence type="predicted"/>
<dbReference type="InterPro" id="IPR037523">
    <property type="entry name" value="VOC_core"/>
</dbReference>
<feature type="domain" description="VOC" evidence="2">
    <location>
        <begin position="14"/>
        <end position="135"/>
    </location>
</feature>
<dbReference type="InterPro" id="IPR029068">
    <property type="entry name" value="Glyas_Bleomycin-R_OHBP_Dase"/>
</dbReference>
<accession>A0ABZ2XSS1</accession>
<dbReference type="EMBL" id="CP123584">
    <property type="protein sequence ID" value="WZK89149.1"/>
    <property type="molecule type" value="Genomic_DNA"/>
</dbReference>
<dbReference type="Proteomes" id="UP001623232">
    <property type="component" value="Chromosome"/>
</dbReference>
<feature type="region of interest" description="Disordered" evidence="1">
    <location>
        <begin position="152"/>
        <end position="172"/>
    </location>
</feature>
<protein>
    <submittedName>
        <fullName evidence="3">VOC family protein</fullName>
    </submittedName>
</protein>
<evidence type="ECO:0000313" key="4">
    <source>
        <dbReference type="Proteomes" id="UP001623232"/>
    </source>
</evidence>
<evidence type="ECO:0000259" key="2">
    <source>
        <dbReference type="PROSITE" id="PS51819"/>
    </source>
</evidence>
<evidence type="ECO:0000313" key="3">
    <source>
        <dbReference type="EMBL" id="WZK89149.1"/>
    </source>
</evidence>